<proteinExistence type="predicted"/>
<organism evidence="2 3">
    <name type="scientific">Flavobacterium piscisymbiosum</name>
    <dbReference type="NCBI Taxonomy" id="2893753"/>
    <lineage>
        <taxon>Bacteria</taxon>
        <taxon>Pseudomonadati</taxon>
        <taxon>Bacteroidota</taxon>
        <taxon>Flavobacteriia</taxon>
        <taxon>Flavobacteriales</taxon>
        <taxon>Flavobacteriaceae</taxon>
        <taxon>Flavobacterium</taxon>
    </lineage>
</organism>
<evidence type="ECO:0000256" key="1">
    <source>
        <dbReference type="SAM" id="SignalP"/>
    </source>
</evidence>
<keyword evidence="1" id="KW-0732">Signal</keyword>
<gene>
    <name evidence="2" type="ORF">LNP81_23355</name>
</gene>
<sequence>MKRSVIIFLMCFTGALAQKKADVVSGYYVNNDAEFYFDKNGTFTYYDFSVYRSDVYIIFCNEWTKGNWRIKDEFIEISSNMLENPILFDISETNSNDSINNISVALKDALFKNDYKIILVNNKNKDSIEVDLNQKLSNVTKGEYFLKLLPNKQNLQERMNLNNESFTSKTFILNEQKSYNIQVDFDKNIFAYRTLKDVKIKVKRNKIIFDKWNFKKMKENYNSKISNYY</sequence>
<dbReference type="RefSeq" id="WP_230039670.1">
    <property type="nucleotide sequence ID" value="NZ_JAJJMM010000001.1"/>
</dbReference>
<evidence type="ECO:0000313" key="2">
    <source>
        <dbReference type="EMBL" id="MCC9065942.1"/>
    </source>
</evidence>
<accession>A0ABS8MKC5</accession>
<feature type="chain" id="PRO_5046583668" evidence="1">
    <location>
        <begin position="18"/>
        <end position="229"/>
    </location>
</feature>
<keyword evidence="3" id="KW-1185">Reference proteome</keyword>
<name>A0ABS8MKC5_9FLAO</name>
<dbReference type="EMBL" id="JAJJMM010000001">
    <property type="protein sequence ID" value="MCC9065942.1"/>
    <property type="molecule type" value="Genomic_DNA"/>
</dbReference>
<feature type="signal peptide" evidence="1">
    <location>
        <begin position="1"/>
        <end position="17"/>
    </location>
</feature>
<comment type="caution">
    <text evidence="2">The sequence shown here is derived from an EMBL/GenBank/DDBJ whole genome shotgun (WGS) entry which is preliminary data.</text>
</comment>
<dbReference type="Proteomes" id="UP001430679">
    <property type="component" value="Unassembled WGS sequence"/>
</dbReference>
<reference evidence="2" key="1">
    <citation type="submission" date="2021-11" db="EMBL/GenBank/DDBJ databases">
        <title>Description of novel Flavobacterium species.</title>
        <authorList>
            <person name="Saticioglu I.B."/>
            <person name="Ay H."/>
            <person name="Altun S."/>
            <person name="Duman M."/>
        </authorList>
    </citation>
    <scope>NUCLEOTIDE SEQUENCE</scope>
    <source>
        <strain evidence="2">F-30</strain>
    </source>
</reference>
<evidence type="ECO:0000313" key="3">
    <source>
        <dbReference type="Proteomes" id="UP001430679"/>
    </source>
</evidence>
<protein>
    <submittedName>
        <fullName evidence="2">Uncharacterized protein</fullName>
    </submittedName>
</protein>